<evidence type="ECO:0000313" key="5">
    <source>
        <dbReference type="Proteomes" id="UP001153714"/>
    </source>
</evidence>
<dbReference type="InterPro" id="IPR013087">
    <property type="entry name" value="Znf_C2H2_type"/>
</dbReference>
<evidence type="ECO:0000313" key="4">
    <source>
        <dbReference type="EMBL" id="CAG9790470.1"/>
    </source>
</evidence>
<dbReference type="SUPFAM" id="SSF57667">
    <property type="entry name" value="beta-beta-alpha zinc fingers"/>
    <property type="match status" value="1"/>
</dbReference>
<dbReference type="InterPro" id="IPR052797">
    <property type="entry name" value="RegFact_GeneExpr_CellDeath"/>
</dbReference>
<feature type="domain" description="C2H2-type" evidence="3">
    <location>
        <begin position="16"/>
        <end position="39"/>
    </location>
</feature>
<evidence type="ECO:0000256" key="2">
    <source>
        <dbReference type="SAM" id="MobiDB-lite"/>
    </source>
</evidence>
<dbReference type="PANTHER" id="PTHR33936">
    <property type="entry name" value="PROTEIN CBG17840"/>
    <property type="match status" value="1"/>
</dbReference>
<keyword evidence="5" id="KW-1185">Reference proteome</keyword>
<protein>
    <recommendedName>
        <fullName evidence="3">C2H2-type domain-containing protein</fullName>
    </recommendedName>
</protein>
<keyword evidence="1" id="KW-0862">Zinc</keyword>
<reference evidence="4" key="1">
    <citation type="submission" date="2021-12" db="EMBL/GenBank/DDBJ databases">
        <authorList>
            <person name="King R."/>
        </authorList>
    </citation>
    <scope>NUCLEOTIDE SEQUENCE</scope>
</reference>
<organism evidence="4 5">
    <name type="scientific">Diatraea saccharalis</name>
    <name type="common">sugarcane borer</name>
    <dbReference type="NCBI Taxonomy" id="40085"/>
    <lineage>
        <taxon>Eukaryota</taxon>
        <taxon>Metazoa</taxon>
        <taxon>Ecdysozoa</taxon>
        <taxon>Arthropoda</taxon>
        <taxon>Hexapoda</taxon>
        <taxon>Insecta</taxon>
        <taxon>Pterygota</taxon>
        <taxon>Neoptera</taxon>
        <taxon>Endopterygota</taxon>
        <taxon>Lepidoptera</taxon>
        <taxon>Glossata</taxon>
        <taxon>Ditrysia</taxon>
        <taxon>Pyraloidea</taxon>
        <taxon>Crambidae</taxon>
        <taxon>Crambinae</taxon>
        <taxon>Diatraea</taxon>
    </lineage>
</organism>
<dbReference type="PROSITE" id="PS50157">
    <property type="entry name" value="ZINC_FINGER_C2H2_2"/>
    <property type="match status" value="2"/>
</dbReference>
<dbReference type="GO" id="GO:0008270">
    <property type="term" value="F:zinc ion binding"/>
    <property type="evidence" value="ECO:0007669"/>
    <property type="project" value="UniProtKB-KW"/>
</dbReference>
<dbReference type="SMART" id="SM00355">
    <property type="entry name" value="ZnF_C2H2"/>
    <property type="match status" value="3"/>
</dbReference>
<feature type="domain" description="C2H2-type" evidence="3">
    <location>
        <begin position="96"/>
        <end position="124"/>
    </location>
</feature>
<dbReference type="AlphaFoldDB" id="A0A9N9R6P5"/>
<proteinExistence type="predicted"/>
<dbReference type="Proteomes" id="UP001153714">
    <property type="component" value="Chromosome 22"/>
</dbReference>
<dbReference type="EMBL" id="OU893353">
    <property type="protein sequence ID" value="CAG9790470.1"/>
    <property type="molecule type" value="Genomic_DNA"/>
</dbReference>
<evidence type="ECO:0000256" key="1">
    <source>
        <dbReference type="PROSITE-ProRule" id="PRU00042"/>
    </source>
</evidence>
<evidence type="ECO:0000259" key="3">
    <source>
        <dbReference type="PROSITE" id="PS50157"/>
    </source>
</evidence>
<feature type="compositionally biased region" description="Basic and acidic residues" evidence="2">
    <location>
        <begin position="610"/>
        <end position="624"/>
    </location>
</feature>
<keyword evidence="1" id="KW-0479">Metal-binding</keyword>
<gene>
    <name evidence="4" type="ORF">DIATSA_LOCUS8136</name>
</gene>
<dbReference type="PANTHER" id="PTHR33936:SF23">
    <property type="entry name" value="C2H2-TYPE DOMAIN-CONTAINING PROTEIN"/>
    <property type="match status" value="1"/>
</dbReference>
<name>A0A9N9R6P5_9NEOP</name>
<accession>A0A9N9R6P5</accession>
<dbReference type="OrthoDB" id="7483656at2759"/>
<dbReference type="PROSITE" id="PS00028">
    <property type="entry name" value="ZINC_FINGER_C2H2_1"/>
    <property type="match status" value="2"/>
</dbReference>
<dbReference type="InterPro" id="IPR036236">
    <property type="entry name" value="Znf_C2H2_sf"/>
</dbReference>
<reference evidence="4" key="2">
    <citation type="submission" date="2022-10" db="EMBL/GenBank/DDBJ databases">
        <authorList>
            <consortium name="ENA_rothamsted_submissions"/>
            <consortium name="culmorum"/>
            <person name="King R."/>
        </authorList>
    </citation>
    <scope>NUCLEOTIDE SEQUENCE</scope>
</reference>
<feature type="compositionally biased region" description="Basic and acidic residues" evidence="2">
    <location>
        <begin position="659"/>
        <end position="673"/>
    </location>
</feature>
<keyword evidence="1" id="KW-0863">Zinc-finger</keyword>
<sequence length="699" mass="79928">MGAKTPCKLKLRRPTYKCNQCSRNFLSTQALKSHQYCVHKIKGNGRPVREKSKLTNLPEKSVKNTDVMLKKVPQTVEANVENSVTLNNEDNRKIEFECPQCLKMFSVYFSAFKHIQRVHCINEKGQRVASSSSDIIKPVRVELCTKCNIRVRTNERHRCSDANVDSNVLGIKAICTGCKQQFASIQLFDLHVTGLHCDKIEGMFFPTNIEFLQWKNNMENETSNRYLILNKCSAKQTYRCSFYLATDKNEKDEVSHFCPSSIIVREFSKGVQVHFYKQHYGHPCPEYNIPKQFSKYTITSLMEAKTKAQLDVVDMSDDTDLYVQFKTLMDNIVLDAAKVKINHLKVLIGKALEMSTILKQYIGDEDYDEYPKTAPLNKTMTDDQITTALETFTKDIKKRKSTTVAVTPNANPTVALKRQKITTPNTDLTDTKKDVISIAIPPIKTYSNRSKQKTPIILNTFSLADEVVNEEDSKELLKEIDLPKINPKISSPASLSLSSFNDSYREFVDKNFTAKADSKSNSKKEAQTNANQNTKEKIKVLSKNDINERVELRLPVDINKNNNVNIKSIQKIEKNNSITNNDTINKTKELNNSRPINKTRELNNSRTINKTKEPNNRSSIDKQKANNIKKYPTVKKGRVDKKKVMKTKIGQFKPSLSPKKTESTKGNRDLNKRNSKSKLEFDYEVKEQENDCNILILKI</sequence>
<feature type="region of interest" description="Disordered" evidence="2">
    <location>
        <begin position="606"/>
        <end position="631"/>
    </location>
</feature>
<feature type="region of interest" description="Disordered" evidence="2">
    <location>
        <begin position="653"/>
        <end position="673"/>
    </location>
</feature>